<organism evidence="2 4">
    <name type="scientific">Rhizophagus clarus</name>
    <dbReference type="NCBI Taxonomy" id="94130"/>
    <lineage>
        <taxon>Eukaryota</taxon>
        <taxon>Fungi</taxon>
        <taxon>Fungi incertae sedis</taxon>
        <taxon>Mucoromycota</taxon>
        <taxon>Glomeromycotina</taxon>
        <taxon>Glomeromycetes</taxon>
        <taxon>Glomerales</taxon>
        <taxon>Glomeraceae</taxon>
        <taxon>Rhizophagus</taxon>
    </lineage>
</organism>
<feature type="domain" description="F-box" evidence="1">
    <location>
        <begin position="24"/>
        <end position="68"/>
    </location>
</feature>
<proteinExistence type="predicted"/>
<dbReference type="InterPro" id="IPR001810">
    <property type="entry name" value="F-box_dom"/>
</dbReference>
<reference evidence="2 4" key="1">
    <citation type="submission" date="2017-11" db="EMBL/GenBank/DDBJ databases">
        <title>The genome of Rhizophagus clarus HR1 reveals common genetic basis of auxotrophy among arbuscular mycorrhizal fungi.</title>
        <authorList>
            <person name="Kobayashi Y."/>
        </authorList>
    </citation>
    <scope>NUCLEOTIDE SEQUENCE [LARGE SCALE GENOMIC DNA]</scope>
    <source>
        <strain evidence="2 4">HR1</strain>
    </source>
</reference>
<evidence type="ECO:0000313" key="4">
    <source>
        <dbReference type="Proteomes" id="UP000247702"/>
    </source>
</evidence>
<evidence type="ECO:0000259" key="1">
    <source>
        <dbReference type="Pfam" id="PF12937"/>
    </source>
</evidence>
<name>A0A2Z6QRY6_9GLOM</name>
<dbReference type="EMBL" id="BEXD01001180">
    <property type="protein sequence ID" value="GBB92810.1"/>
    <property type="molecule type" value="Genomic_DNA"/>
</dbReference>
<dbReference type="Gene3D" id="3.80.10.10">
    <property type="entry name" value="Ribonuclease Inhibitor"/>
    <property type="match status" value="1"/>
</dbReference>
<sequence length="518" mass="59163">MSDLQRRKSLFRFFGRKTQSHSPRLPADCLYEIFTLLKDDTKSLHSCILVNRLWCETAMPYLWSKPFRQSTPPPASLINNFIACLSDDEKAKLVQAGIKIPTVFKKPPTFNYASFLPHVSLESLYSAVHQWTLQTSVKRRSLTNYRCHNEVNEMALLVYHALCRIFFDHRSNIHSLSLDRPSRQKIPLIDNPLGSDLQVRNIKDLSIRYSTDTFFFDALHKQAVNIENLSVIKSSDSGLRNFNDQQFLSSLIFSQFKLRQFSLTCYDSVNGFTSNVLTPLASQSDTLVSLKLHGIPFPSDCSISALTICTNLEELEIRRCTNGPGCNIATIQAAEFPNLRKIRVVESSVLWGTLMDTVISKNPVDLDEVFYQPWEDDEHNDLSTSIIQNVAQWKPKLRTFGIALSADEVSFLEEILTSPGCQIENLSLFSLGSPESGMEKIWPELGHHMPSTLKHLNIWIFIYAKSMDQFLQNMKATLDSLYVDAWVEDFLCHPYSDVLARHLKDRPIDLAEFFHPAI</sequence>
<evidence type="ECO:0000313" key="2">
    <source>
        <dbReference type="EMBL" id="GBB92810.1"/>
    </source>
</evidence>
<accession>A0A2Z6QRY6</accession>
<dbReference type="AlphaFoldDB" id="A0A2Z6QRY6"/>
<reference evidence="3" key="2">
    <citation type="submission" date="2019-10" db="EMBL/GenBank/DDBJ databases">
        <title>Conservation and host-specific expression of non-tandemly repeated heterogenous ribosome RNA gene in arbuscular mycorrhizal fungi.</title>
        <authorList>
            <person name="Maeda T."/>
            <person name="Kobayashi Y."/>
            <person name="Nakagawa T."/>
            <person name="Ezawa T."/>
            <person name="Yamaguchi K."/>
            <person name="Bino T."/>
            <person name="Nishimoto Y."/>
            <person name="Shigenobu S."/>
            <person name="Kawaguchi M."/>
        </authorList>
    </citation>
    <scope>NUCLEOTIDE SEQUENCE</scope>
    <source>
        <strain evidence="3">HR1</strain>
    </source>
</reference>
<dbReference type="SUPFAM" id="SSF81383">
    <property type="entry name" value="F-box domain"/>
    <property type="match status" value="1"/>
</dbReference>
<dbReference type="STRING" id="94130.A0A2Z6QRY6"/>
<dbReference type="Proteomes" id="UP000247702">
    <property type="component" value="Unassembled WGS sequence"/>
</dbReference>
<dbReference type="SUPFAM" id="SSF52047">
    <property type="entry name" value="RNI-like"/>
    <property type="match status" value="1"/>
</dbReference>
<protein>
    <recommendedName>
        <fullName evidence="1">F-box domain-containing protein</fullName>
    </recommendedName>
</protein>
<dbReference type="Proteomes" id="UP000615446">
    <property type="component" value="Unassembled WGS sequence"/>
</dbReference>
<evidence type="ECO:0000313" key="3">
    <source>
        <dbReference type="EMBL" id="GES97948.1"/>
    </source>
</evidence>
<keyword evidence="4" id="KW-1185">Reference proteome</keyword>
<dbReference type="InterPro" id="IPR036047">
    <property type="entry name" value="F-box-like_dom_sf"/>
</dbReference>
<comment type="caution">
    <text evidence="2">The sequence shown here is derived from an EMBL/GenBank/DDBJ whole genome shotgun (WGS) entry which is preliminary data.</text>
</comment>
<dbReference type="OrthoDB" id="2344520at2759"/>
<dbReference type="EMBL" id="BLAL01000261">
    <property type="protein sequence ID" value="GES97948.1"/>
    <property type="molecule type" value="Genomic_DNA"/>
</dbReference>
<gene>
    <name evidence="3" type="ORF">RCL2_002451100</name>
    <name evidence="2" type="ORF">RclHR1_02060013</name>
</gene>
<dbReference type="Pfam" id="PF12937">
    <property type="entry name" value="F-box-like"/>
    <property type="match status" value="1"/>
</dbReference>
<dbReference type="InterPro" id="IPR032675">
    <property type="entry name" value="LRR_dom_sf"/>
</dbReference>